<evidence type="ECO:0000313" key="1">
    <source>
        <dbReference type="EMBL" id="VVP61984.1"/>
    </source>
</evidence>
<evidence type="ECO:0000313" key="2">
    <source>
        <dbReference type="Proteomes" id="UP000349468"/>
    </source>
</evidence>
<dbReference type="InterPro" id="IPR010877">
    <property type="entry name" value="Phage_Mu_Gp46"/>
</dbReference>
<reference evidence="1 2" key="1">
    <citation type="submission" date="2019-09" db="EMBL/GenBank/DDBJ databases">
        <authorList>
            <person name="Chandra G."/>
            <person name="Truman W A."/>
        </authorList>
    </citation>
    <scope>NUCLEOTIDE SEQUENCE [LARGE SCALE GENOMIC DNA]</scope>
    <source>
        <strain evidence="1">PS870</strain>
    </source>
</reference>
<accession>A0A5E7QJN0</accession>
<dbReference type="EMBL" id="CABVIK010000044">
    <property type="protein sequence ID" value="VVP61984.1"/>
    <property type="molecule type" value="Genomic_DNA"/>
</dbReference>
<dbReference type="RefSeq" id="WP_154914320.1">
    <property type="nucleotide sequence ID" value="NZ_CABVIK010000044.1"/>
</dbReference>
<name>A0A5E7QJN0_PSEFL</name>
<dbReference type="AlphaFoldDB" id="A0A5E7QJN0"/>
<organism evidence="1 2">
    <name type="scientific">Pseudomonas fluorescens</name>
    <dbReference type="NCBI Taxonomy" id="294"/>
    <lineage>
        <taxon>Bacteria</taxon>
        <taxon>Pseudomonadati</taxon>
        <taxon>Pseudomonadota</taxon>
        <taxon>Gammaproteobacteria</taxon>
        <taxon>Pseudomonadales</taxon>
        <taxon>Pseudomonadaceae</taxon>
        <taxon>Pseudomonas</taxon>
    </lineage>
</organism>
<dbReference type="Proteomes" id="UP000349468">
    <property type="component" value="Unassembled WGS sequence"/>
</dbReference>
<evidence type="ECO:0008006" key="3">
    <source>
        <dbReference type="Google" id="ProtNLM"/>
    </source>
</evidence>
<sequence>MTDIRTTWVIQTGTGDWSVADGALASGDDLSTAVLISLFTDRQANDDDMPPDGGGDRRGWWGDKEETVSIGSRLWLLDRERLTQAVANTAKIYMQEALQWLISDEVASGVVVAVVIASSSQLNSLITITRQDGAVVPLQFNWVWGQV</sequence>
<gene>
    <name evidence="1" type="ORF">PS870_06495</name>
</gene>
<protein>
    <recommendedName>
        <fullName evidence="3">Phage gp46-like protein</fullName>
    </recommendedName>
</protein>
<proteinExistence type="predicted"/>
<dbReference type="Pfam" id="PF07409">
    <property type="entry name" value="GP46"/>
    <property type="match status" value="1"/>
</dbReference>